<gene>
    <name evidence="2" type="ORF">DBA34_24920</name>
    <name evidence="3" type="ORF">DBB29_10630</name>
</gene>
<reference evidence="2" key="1">
    <citation type="submission" date="2018-04" db="EMBL/GenBank/DDBJ databases">
        <authorList>
            <person name="Jy Z."/>
        </authorList>
    </citation>
    <scope>NUCLEOTIDE SEQUENCE</scope>
    <source>
        <strain evidence="3">AS13</strain>
        <strain evidence="2">LA18</strain>
    </source>
</reference>
<evidence type="ECO:0000313" key="5">
    <source>
        <dbReference type="Proteomes" id="UP001172791"/>
    </source>
</evidence>
<name>A0AAW7MVH5_9BURK</name>
<protein>
    <recommendedName>
        <fullName evidence="1">Fatty acid desaturase domain-containing protein</fullName>
    </recommendedName>
</protein>
<evidence type="ECO:0000313" key="4">
    <source>
        <dbReference type="Proteomes" id="UP001172788"/>
    </source>
</evidence>
<proteinExistence type="predicted"/>
<comment type="caution">
    <text evidence="2">The sequence shown here is derived from an EMBL/GenBank/DDBJ whole genome shotgun (WGS) entry which is preliminary data.</text>
</comment>
<evidence type="ECO:0000259" key="1">
    <source>
        <dbReference type="Pfam" id="PF00487"/>
    </source>
</evidence>
<evidence type="ECO:0000313" key="3">
    <source>
        <dbReference type="EMBL" id="MDN4578567.1"/>
    </source>
</evidence>
<sequence length="279" mass="32315">MAMSRALQGGIMRHLARLLGLRYTEDLAPLALVAGAALLQWAAYFLVRDPWVAIACATVLLLPQIAVSTAVHNQSHMGMFAGAWANRVLEWVMTLETGMYAAKFRLHHSRGHHLHYTEPERDPSRWIDAGGCRMSRLAYVAHYFLTYDYHVLRIARTCTRLRRRCLWQVAASNLVLAALLFHDPRNALLFFVVPRILVWLNFIHMTYDDHIDLYASDPFKASHTKANRWLNLVFFNNGYHLAHHVRPGLHWSRLPEFHRQIAHRIDVPPSSTPLNRWFR</sequence>
<dbReference type="AlphaFoldDB" id="A0AAW7MVH5"/>
<dbReference type="EMBL" id="QAID01000039">
    <property type="protein sequence ID" value="MDN4578567.1"/>
    <property type="molecule type" value="Genomic_DNA"/>
</dbReference>
<dbReference type="Proteomes" id="UP001172791">
    <property type="component" value="Unassembled WGS sequence"/>
</dbReference>
<accession>A0AAW7MVH5</accession>
<dbReference type="EMBL" id="QAIC01000042">
    <property type="protein sequence ID" value="MDN4576503.1"/>
    <property type="molecule type" value="Genomic_DNA"/>
</dbReference>
<keyword evidence="4" id="KW-1185">Reference proteome</keyword>
<evidence type="ECO:0000313" key="2">
    <source>
        <dbReference type="EMBL" id="MDN4576503.1"/>
    </source>
</evidence>
<dbReference type="GO" id="GO:0006629">
    <property type="term" value="P:lipid metabolic process"/>
    <property type="evidence" value="ECO:0007669"/>
    <property type="project" value="InterPro"/>
</dbReference>
<feature type="domain" description="Fatty acid desaturase" evidence="1">
    <location>
        <begin position="51"/>
        <end position="263"/>
    </location>
</feature>
<dbReference type="Pfam" id="PF00487">
    <property type="entry name" value="FA_desaturase"/>
    <property type="match status" value="1"/>
</dbReference>
<organism evidence="2 5">
    <name type="scientific">Pandoraea cepalis</name>
    <dbReference type="NCBI Taxonomy" id="2508294"/>
    <lineage>
        <taxon>Bacteria</taxon>
        <taxon>Pseudomonadati</taxon>
        <taxon>Pseudomonadota</taxon>
        <taxon>Betaproteobacteria</taxon>
        <taxon>Burkholderiales</taxon>
        <taxon>Burkholderiaceae</taxon>
        <taxon>Pandoraea</taxon>
    </lineage>
</organism>
<dbReference type="Proteomes" id="UP001172788">
    <property type="component" value="Unassembled WGS sequence"/>
</dbReference>
<dbReference type="InterPro" id="IPR005804">
    <property type="entry name" value="FA_desaturase_dom"/>
</dbReference>